<dbReference type="SMART" id="SM00052">
    <property type="entry name" value="EAL"/>
    <property type="match status" value="1"/>
</dbReference>
<evidence type="ECO:0000259" key="5">
    <source>
        <dbReference type="PROSITE" id="PS50883"/>
    </source>
</evidence>
<dbReference type="STRING" id="1052260.SAMN05660199_02778"/>
<dbReference type="Pfam" id="PF00672">
    <property type="entry name" value="HAMP"/>
    <property type="match status" value="1"/>
</dbReference>
<keyword evidence="9" id="KW-1185">Reference proteome</keyword>
<dbReference type="InterPro" id="IPR003660">
    <property type="entry name" value="HAMP_dom"/>
</dbReference>
<dbReference type="Pfam" id="PF00563">
    <property type="entry name" value="EAL"/>
    <property type="match status" value="1"/>
</dbReference>
<dbReference type="PROSITE" id="PS50887">
    <property type="entry name" value="GGDEF"/>
    <property type="match status" value="1"/>
</dbReference>
<evidence type="ECO:0000313" key="9">
    <source>
        <dbReference type="Proteomes" id="UP000199088"/>
    </source>
</evidence>
<dbReference type="Gene3D" id="6.10.340.10">
    <property type="match status" value="1"/>
</dbReference>
<keyword evidence="2 4" id="KW-1133">Transmembrane helix</keyword>
<dbReference type="OrthoDB" id="23692at2"/>
<dbReference type="PROSITE" id="PS50885">
    <property type="entry name" value="HAMP"/>
    <property type="match status" value="1"/>
</dbReference>
<dbReference type="InterPro" id="IPR052155">
    <property type="entry name" value="Biofilm_reg_signaling"/>
</dbReference>
<dbReference type="AlphaFoldDB" id="A0A1H0N9H5"/>
<keyword evidence="1 4" id="KW-0812">Transmembrane</keyword>
<evidence type="ECO:0000256" key="3">
    <source>
        <dbReference type="SAM" id="MobiDB-lite"/>
    </source>
</evidence>
<accession>A0A1H0N9H5</accession>
<dbReference type="FunFam" id="3.30.70.270:FF:000001">
    <property type="entry name" value="Diguanylate cyclase domain protein"/>
    <property type="match status" value="1"/>
</dbReference>
<dbReference type="EMBL" id="FNIR01000008">
    <property type="protein sequence ID" value="SDO88940.1"/>
    <property type="molecule type" value="Genomic_DNA"/>
</dbReference>
<feature type="domain" description="EAL" evidence="5">
    <location>
        <begin position="642"/>
        <end position="897"/>
    </location>
</feature>
<evidence type="ECO:0000256" key="1">
    <source>
        <dbReference type="ARBA" id="ARBA00022692"/>
    </source>
</evidence>
<dbReference type="Gene3D" id="3.30.70.270">
    <property type="match status" value="1"/>
</dbReference>
<proteinExistence type="predicted"/>
<dbReference type="InterPro" id="IPR001633">
    <property type="entry name" value="EAL_dom"/>
</dbReference>
<feature type="region of interest" description="Disordered" evidence="3">
    <location>
        <begin position="1"/>
        <end position="26"/>
    </location>
</feature>
<feature type="domain" description="GGDEF" evidence="7">
    <location>
        <begin position="500"/>
        <end position="633"/>
    </location>
</feature>
<dbReference type="GO" id="GO:0016020">
    <property type="term" value="C:membrane"/>
    <property type="evidence" value="ECO:0007669"/>
    <property type="project" value="InterPro"/>
</dbReference>
<evidence type="ECO:0000256" key="4">
    <source>
        <dbReference type="SAM" id="Phobius"/>
    </source>
</evidence>
<dbReference type="Proteomes" id="UP000199088">
    <property type="component" value="Unassembled WGS sequence"/>
</dbReference>
<reference evidence="9" key="1">
    <citation type="submission" date="2016-10" db="EMBL/GenBank/DDBJ databases">
        <authorList>
            <person name="Varghese N."/>
            <person name="Submissions S."/>
        </authorList>
    </citation>
    <scope>NUCLEOTIDE SEQUENCE [LARGE SCALE GENOMIC DNA]</scope>
    <source>
        <strain evidence="9">DSM 45843</strain>
    </source>
</reference>
<dbReference type="GO" id="GO:0007165">
    <property type="term" value="P:signal transduction"/>
    <property type="evidence" value="ECO:0007669"/>
    <property type="project" value="InterPro"/>
</dbReference>
<feature type="transmembrane region" description="Helical" evidence="4">
    <location>
        <begin position="32"/>
        <end position="55"/>
    </location>
</feature>
<organism evidence="8 9">
    <name type="scientific">Klenkia soli</name>
    <dbReference type="NCBI Taxonomy" id="1052260"/>
    <lineage>
        <taxon>Bacteria</taxon>
        <taxon>Bacillati</taxon>
        <taxon>Actinomycetota</taxon>
        <taxon>Actinomycetes</taxon>
        <taxon>Geodermatophilales</taxon>
        <taxon>Geodermatophilaceae</taxon>
        <taxon>Klenkia</taxon>
    </lineage>
</organism>
<dbReference type="CDD" id="cd01948">
    <property type="entry name" value="EAL"/>
    <property type="match status" value="1"/>
</dbReference>
<keyword evidence="4" id="KW-0472">Membrane</keyword>
<feature type="transmembrane region" description="Helical" evidence="4">
    <location>
        <begin position="347"/>
        <end position="366"/>
    </location>
</feature>
<dbReference type="CDD" id="cd01949">
    <property type="entry name" value="GGDEF"/>
    <property type="match status" value="1"/>
</dbReference>
<name>A0A1H0N9H5_9ACTN</name>
<dbReference type="InterPro" id="IPR029787">
    <property type="entry name" value="Nucleotide_cyclase"/>
</dbReference>
<dbReference type="InterPro" id="IPR043128">
    <property type="entry name" value="Rev_trsase/Diguanyl_cyclase"/>
</dbReference>
<dbReference type="PROSITE" id="PS50883">
    <property type="entry name" value="EAL"/>
    <property type="match status" value="1"/>
</dbReference>
<dbReference type="PANTHER" id="PTHR44757">
    <property type="entry name" value="DIGUANYLATE CYCLASE DGCP"/>
    <property type="match status" value="1"/>
</dbReference>
<dbReference type="PANTHER" id="PTHR44757:SF2">
    <property type="entry name" value="BIOFILM ARCHITECTURE MAINTENANCE PROTEIN MBAA"/>
    <property type="match status" value="1"/>
</dbReference>
<evidence type="ECO:0000259" key="6">
    <source>
        <dbReference type="PROSITE" id="PS50885"/>
    </source>
</evidence>
<dbReference type="NCBIfam" id="TIGR00254">
    <property type="entry name" value="GGDEF"/>
    <property type="match status" value="1"/>
</dbReference>
<feature type="domain" description="HAMP" evidence="6">
    <location>
        <begin position="367"/>
        <end position="418"/>
    </location>
</feature>
<evidence type="ECO:0000256" key="2">
    <source>
        <dbReference type="ARBA" id="ARBA00022989"/>
    </source>
</evidence>
<dbReference type="SMART" id="SM00267">
    <property type="entry name" value="GGDEF"/>
    <property type="match status" value="1"/>
</dbReference>
<evidence type="ECO:0000259" key="7">
    <source>
        <dbReference type="PROSITE" id="PS50887"/>
    </source>
</evidence>
<protein>
    <submittedName>
        <fullName evidence="8">Diguanylate cyclase (GGDEF) domain-containing protein</fullName>
    </submittedName>
</protein>
<sequence>MTDPLRTGAREVDTGTMRLRSSTGSTGRGVPLSVYVTALVLVPLLGVLALTGALVRSAVARSDSAAEAARSVAAVAVLERVRAAVEQEVVPVLTVAALDSPELVEQLGLPAMFVATARTQAAQGLDTARAATDAALAEVPADSSAAAAASSAVAALDSLRGSGSDQRTVDDVVATYEGYLQLSDDLALAQRQAGEGARDEDVSATTRAAVADVALLSRAAQAAGREMPLFLSSLTEIDVAVAADQWLSARAEYRAAAAALAGLTAPEAQEAWAAAEAEGPVPTVDAVLDAQAVPGAAPLTILGLQDLVTQSNARSTVVADVLGAAVVRAEDAAVADQAAARSTTTTTAVVCGALVLLTALVVAVVWRSLSRSLRRLAGRAQDVSEGTLVDVEVGGPREVRTVSSALRAAVASLRRIQDQAGAVARGDLDHALLDEPLPGPLGEVVHASVQQIVTAVRQRQELQSALTHQAQHDALTELPNRAQALRLAAAALHRAQRSGAMIGLLFVDLDGFKAVNDGFGHAAGDEVLRQTAHRLHDAVRSGDVVCRLGGDEFVVLVEPAESEDDLMELATRLVETVSAPITVGTSTVAVGASVGIATSRDASTDADALLAQADAAVYRAKASGRGRAELFDEALRAQLVERSELQAAIAAGLAGGEMRLVYQPVHDVGSGAVIGYEALIRWDRPGHGTVPPDLFIGAAEASRLICDLDRWVLAEATAQLAAWRSAPGPARPGEPTVAVNISGRHLVDSRVVADVAAALEASGLPAELLVLEVTETVLVDDPTAYDHLATLRATGVGIAIDDFGTGYTSIGQLRSMPVDTLKIDRSFIASDEPSHRTLVGMMIHAAHAFGLTVVAEGVEEPCQLEALRAESCDQVQGYLMSRPVPPAQAGAAGSDGVRRVRAQEAVPAGGHPQVN</sequence>
<gene>
    <name evidence="8" type="ORF">SAMN05660199_02778</name>
</gene>
<dbReference type="Pfam" id="PF00990">
    <property type="entry name" value="GGDEF"/>
    <property type="match status" value="1"/>
</dbReference>
<dbReference type="InterPro" id="IPR000160">
    <property type="entry name" value="GGDEF_dom"/>
</dbReference>
<evidence type="ECO:0000313" key="8">
    <source>
        <dbReference type="EMBL" id="SDO88940.1"/>
    </source>
</evidence>
<dbReference type="SUPFAM" id="SSF141868">
    <property type="entry name" value="EAL domain-like"/>
    <property type="match status" value="1"/>
</dbReference>
<dbReference type="Gene3D" id="3.20.20.450">
    <property type="entry name" value="EAL domain"/>
    <property type="match status" value="1"/>
</dbReference>
<dbReference type="InterPro" id="IPR035919">
    <property type="entry name" value="EAL_sf"/>
</dbReference>
<dbReference type="SUPFAM" id="SSF55073">
    <property type="entry name" value="Nucleotide cyclase"/>
    <property type="match status" value="1"/>
</dbReference>